<dbReference type="Gene3D" id="3.40.630.30">
    <property type="match status" value="1"/>
</dbReference>
<keyword evidence="1" id="KW-0808">Transferase</keyword>
<dbReference type="InterPro" id="IPR050832">
    <property type="entry name" value="Bact_Acetyltransf"/>
</dbReference>
<keyword evidence="5" id="KW-1185">Reference proteome</keyword>
<name>A0A9X3WD32_9BACI</name>
<evidence type="ECO:0000256" key="1">
    <source>
        <dbReference type="ARBA" id="ARBA00022679"/>
    </source>
</evidence>
<dbReference type="RefSeq" id="WP_272446438.1">
    <property type="nucleotide sequence ID" value="NZ_JAMQKC010000008.1"/>
</dbReference>
<dbReference type="Pfam" id="PF00583">
    <property type="entry name" value="Acetyltransf_1"/>
    <property type="match status" value="1"/>
</dbReference>
<protein>
    <submittedName>
        <fullName evidence="4">GNAT family N-acetyltransferase</fullName>
    </submittedName>
</protein>
<reference evidence="4" key="1">
    <citation type="submission" date="2022-06" db="EMBL/GenBank/DDBJ databases">
        <title>Aquibacillus sp. a new bacterium isolated from soil saline samples.</title>
        <authorList>
            <person name="Galisteo C."/>
            <person name="De La Haba R."/>
            <person name="Sanchez-Porro C."/>
            <person name="Ventosa A."/>
        </authorList>
    </citation>
    <scope>NUCLEOTIDE SEQUENCE</scope>
    <source>
        <strain evidence="4">3ASR75-54</strain>
    </source>
</reference>
<dbReference type="PANTHER" id="PTHR43877">
    <property type="entry name" value="AMINOALKYLPHOSPHONATE N-ACETYLTRANSFERASE-RELATED-RELATED"/>
    <property type="match status" value="1"/>
</dbReference>
<dbReference type="InterPro" id="IPR016181">
    <property type="entry name" value="Acyl_CoA_acyltransferase"/>
</dbReference>
<dbReference type="Proteomes" id="UP001145069">
    <property type="component" value="Unassembled WGS sequence"/>
</dbReference>
<dbReference type="GO" id="GO:0016747">
    <property type="term" value="F:acyltransferase activity, transferring groups other than amino-acyl groups"/>
    <property type="evidence" value="ECO:0007669"/>
    <property type="project" value="InterPro"/>
</dbReference>
<gene>
    <name evidence="4" type="ORF">NC799_10745</name>
</gene>
<sequence length="166" mass="18708">MIIREAKEEELSFIRMQRVKAYREHERSVNEEHWQGLKQAISSEIDADEKVEVIVAEIDGQIVGSVVLFPPKMDVYEGLVTELDNPEIRMLAVDPDVRGRGVAKALIQKCIEKAKNAGHQAIGLHTGDFMHQAIALYQRLGFERQPSADFEPANDGVIVKAFRLTL</sequence>
<dbReference type="InterPro" id="IPR000182">
    <property type="entry name" value="GNAT_dom"/>
</dbReference>
<proteinExistence type="predicted"/>
<evidence type="ECO:0000313" key="5">
    <source>
        <dbReference type="Proteomes" id="UP001145069"/>
    </source>
</evidence>
<evidence type="ECO:0000259" key="3">
    <source>
        <dbReference type="PROSITE" id="PS51186"/>
    </source>
</evidence>
<dbReference type="PROSITE" id="PS51186">
    <property type="entry name" value="GNAT"/>
    <property type="match status" value="1"/>
</dbReference>
<dbReference type="CDD" id="cd04301">
    <property type="entry name" value="NAT_SF"/>
    <property type="match status" value="1"/>
</dbReference>
<organism evidence="4 5">
    <name type="scientific">Aquibacillus salsiterrae</name>
    <dbReference type="NCBI Taxonomy" id="2950439"/>
    <lineage>
        <taxon>Bacteria</taxon>
        <taxon>Bacillati</taxon>
        <taxon>Bacillota</taxon>
        <taxon>Bacilli</taxon>
        <taxon>Bacillales</taxon>
        <taxon>Bacillaceae</taxon>
        <taxon>Aquibacillus</taxon>
    </lineage>
</organism>
<keyword evidence="2" id="KW-0012">Acyltransferase</keyword>
<comment type="caution">
    <text evidence="4">The sequence shown here is derived from an EMBL/GenBank/DDBJ whole genome shotgun (WGS) entry which is preliminary data.</text>
</comment>
<accession>A0A9X3WD32</accession>
<dbReference type="SUPFAM" id="SSF55729">
    <property type="entry name" value="Acyl-CoA N-acyltransferases (Nat)"/>
    <property type="match status" value="1"/>
</dbReference>
<evidence type="ECO:0000256" key="2">
    <source>
        <dbReference type="ARBA" id="ARBA00023315"/>
    </source>
</evidence>
<dbReference type="AlphaFoldDB" id="A0A9X3WD32"/>
<feature type="domain" description="N-acetyltransferase" evidence="3">
    <location>
        <begin position="1"/>
        <end position="165"/>
    </location>
</feature>
<evidence type="ECO:0000313" key="4">
    <source>
        <dbReference type="EMBL" id="MDC3417372.1"/>
    </source>
</evidence>
<dbReference type="EMBL" id="JAMQKC010000008">
    <property type="protein sequence ID" value="MDC3417372.1"/>
    <property type="molecule type" value="Genomic_DNA"/>
</dbReference>